<dbReference type="EMBL" id="CALNXI010002465">
    <property type="protein sequence ID" value="CAH3187976.1"/>
    <property type="molecule type" value="Genomic_DNA"/>
</dbReference>
<accession>A0ABN8SB91</accession>
<evidence type="ECO:0000259" key="12">
    <source>
        <dbReference type="PROSITE" id="PS50835"/>
    </source>
</evidence>
<feature type="domain" description="Ig-like" evidence="12">
    <location>
        <begin position="231"/>
        <end position="321"/>
    </location>
</feature>
<dbReference type="InterPro" id="IPR000719">
    <property type="entry name" value="Prot_kinase_dom"/>
</dbReference>
<dbReference type="InterPro" id="IPR003006">
    <property type="entry name" value="Ig/MHC_CS"/>
</dbReference>
<keyword evidence="9" id="KW-0393">Immunoglobulin domain</keyword>
<dbReference type="Gene3D" id="3.30.200.20">
    <property type="entry name" value="Phosphorylase Kinase, domain 1"/>
    <property type="match status" value="1"/>
</dbReference>
<dbReference type="SMART" id="SM00409">
    <property type="entry name" value="IG"/>
    <property type="match status" value="7"/>
</dbReference>
<keyword evidence="7" id="KW-0675">Receptor</keyword>
<evidence type="ECO:0000256" key="5">
    <source>
        <dbReference type="ARBA" id="ARBA00023136"/>
    </source>
</evidence>
<evidence type="ECO:0000259" key="11">
    <source>
        <dbReference type="PROSITE" id="PS50011"/>
    </source>
</evidence>
<dbReference type="PROSITE" id="PS00290">
    <property type="entry name" value="IG_MHC"/>
    <property type="match status" value="1"/>
</dbReference>
<dbReference type="Gene3D" id="1.10.510.10">
    <property type="entry name" value="Transferase(Phosphotransferase) domain 1"/>
    <property type="match status" value="1"/>
</dbReference>
<dbReference type="PANTHER" id="PTHR45080">
    <property type="entry name" value="CONTACTIN 5"/>
    <property type="match status" value="1"/>
</dbReference>
<evidence type="ECO:0000256" key="3">
    <source>
        <dbReference type="ARBA" id="ARBA00022729"/>
    </source>
</evidence>
<keyword evidence="6" id="KW-1015">Disulfide bond</keyword>
<comment type="caution">
    <text evidence="13">The sequence shown here is derived from an EMBL/GenBank/DDBJ whole genome shotgun (WGS) entry which is preliminary data.</text>
</comment>
<reference evidence="13 14" key="1">
    <citation type="submission" date="2022-05" db="EMBL/GenBank/DDBJ databases">
        <authorList>
            <consortium name="Genoscope - CEA"/>
            <person name="William W."/>
        </authorList>
    </citation>
    <scope>NUCLEOTIDE SEQUENCE [LARGE SCALE GENOMIC DNA]</scope>
</reference>
<dbReference type="InterPro" id="IPR011009">
    <property type="entry name" value="Kinase-like_dom_sf"/>
</dbReference>
<dbReference type="PROSITE" id="PS50835">
    <property type="entry name" value="IG_LIKE"/>
    <property type="match status" value="7"/>
</dbReference>
<name>A0ABN8SB91_9CNID</name>
<dbReference type="Pfam" id="PF07679">
    <property type="entry name" value="I-set"/>
    <property type="match status" value="3"/>
</dbReference>
<dbReference type="PRINTS" id="PR00109">
    <property type="entry name" value="TYRKINASE"/>
</dbReference>
<feature type="domain" description="Ig-like" evidence="12">
    <location>
        <begin position="329"/>
        <end position="407"/>
    </location>
</feature>
<evidence type="ECO:0000256" key="7">
    <source>
        <dbReference type="ARBA" id="ARBA00023170"/>
    </source>
</evidence>
<evidence type="ECO:0000256" key="2">
    <source>
        <dbReference type="ARBA" id="ARBA00022692"/>
    </source>
</evidence>
<dbReference type="CDD" id="cd00096">
    <property type="entry name" value="Ig"/>
    <property type="match status" value="1"/>
</dbReference>
<dbReference type="Pfam" id="PF07714">
    <property type="entry name" value="PK_Tyr_Ser-Thr"/>
    <property type="match status" value="1"/>
</dbReference>
<gene>
    <name evidence="13" type="ORF">PEVE_00018055</name>
</gene>
<evidence type="ECO:0008006" key="15">
    <source>
        <dbReference type="Google" id="ProtNLM"/>
    </source>
</evidence>
<dbReference type="PANTHER" id="PTHR45080:SF8">
    <property type="entry name" value="IG-LIKE DOMAIN-CONTAINING PROTEIN"/>
    <property type="match status" value="1"/>
</dbReference>
<keyword evidence="5 10" id="KW-0472">Membrane</keyword>
<dbReference type="InterPro" id="IPR003598">
    <property type="entry name" value="Ig_sub2"/>
</dbReference>
<dbReference type="InterPro" id="IPR007110">
    <property type="entry name" value="Ig-like_dom"/>
</dbReference>
<evidence type="ECO:0000256" key="6">
    <source>
        <dbReference type="ARBA" id="ARBA00023157"/>
    </source>
</evidence>
<feature type="domain" description="Protein kinase" evidence="11">
    <location>
        <begin position="800"/>
        <end position="1069"/>
    </location>
</feature>
<keyword evidence="4 10" id="KW-1133">Transmembrane helix</keyword>
<dbReference type="Proteomes" id="UP001159427">
    <property type="component" value="Unassembled WGS sequence"/>
</dbReference>
<keyword evidence="2 10" id="KW-0812">Transmembrane</keyword>
<dbReference type="SMART" id="SM00408">
    <property type="entry name" value="IGc2"/>
    <property type="match status" value="7"/>
</dbReference>
<proteinExistence type="predicted"/>
<evidence type="ECO:0000256" key="1">
    <source>
        <dbReference type="ARBA" id="ARBA00004167"/>
    </source>
</evidence>
<keyword evidence="14" id="KW-1185">Reference proteome</keyword>
<feature type="domain" description="Ig-like" evidence="12">
    <location>
        <begin position="516"/>
        <end position="596"/>
    </location>
</feature>
<dbReference type="InterPro" id="IPR008266">
    <property type="entry name" value="Tyr_kinase_AS"/>
</dbReference>
<feature type="domain" description="Ig-like" evidence="12">
    <location>
        <begin position="601"/>
        <end position="686"/>
    </location>
</feature>
<evidence type="ECO:0000313" key="14">
    <source>
        <dbReference type="Proteomes" id="UP001159427"/>
    </source>
</evidence>
<dbReference type="InterPro" id="IPR001245">
    <property type="entry name" value="Ser-Thr/Tyr_kinase_cat_dom"/>
</dbReference>
<dbReference type="SUPFAM" id="SSF56112">
    <property type="entry name" value="Protein kinase-like (PK-like)"/>
    <property type="match status" value="1"/>
</dbReference>
<feature type="domain" description="Ig-like" evidence="12">
    <location>
        <begin position="33"/>
        <end position="129"/>
    </location>
</feature>
<protein>
    <recommendedName>
        <fullName evidence="15">Receptor protein-tyrosine kinase</fullName>
    </recommendedName>
</protein>
<feature type="domain" description="Ig-like" evidence="12">
    <location>
        <begin position="135"/>
        <end position="222"/>
    </location>
</feature>
<dbReference type="PIRSF" id="PIRSF000615">
    <property type="entry name" value="TyrPK_CSF1-R"/>
    <property type="match status" value="1"/>
</dbReference>
<dbReference type="PROSITE" id="PS00109">
    <property type="entry name" value="PROTEIN_KINASE_TYR"/>
    <property type="match status" value="1"/>
</dbReference>
<dbReference type="Pfam" id="PF13927">
    <property type="entry name" value="Ig_3"/>
    <property type="match status" value="4"/>
</dbReference>
<dbReference type="InterPro" id="IPR013098">
    <property type="entry name" value="Ig_I-set"/>
</dbReference>
<dbReference type="InterPro" id="IPR050958">
    <property type="entry name" value="Cell_Adh-Cytoskel_Orgn"/>
</dbReference>
<feature type="domain" description="Ig-like" evidence="12">
    <location>
        <begin position="414"/>
        <end position="505"/>
    </location>
</feature>
<keyword evidence="3" id="KW-0732">Signal</keyword>
<dbReference type="Gene3D" id="2.60.40.10">
    <property type="entry name" value="Immunoglobulins"/>
    <property type="match status" value="7"/>
</dbReference>
<organism evidence="13 14">
    <name type="scientific">Porites evermanni</name>
    <dbReference type="NCBI Taxonomy" id="104178"/>
    <lineage>
        <taxon>Eukaryota</taxon>
        <taxon>Metazoa</taxon>
        <taxon>Cnidaria</taxon>
        <taxon>Anthozoa</taxon>
        <taxon>Hexacorallia</taxon>
        <taxon>Scleractinia</taxon>
        <taxon>Fungiina</taxon>
        <taxon>Poritidae</taxon>
        <taxon>Porites</taxon>
    </lineage>
</organism>
<evidence type="ECO:0000256" key="4">
    <source>
        <dbReference type="ARBA" id="ARBA00022989"/>
    </source>
</evidence>
<evidence type="ECO:0000313" key="13">
    <source>
        <dbReference type="EMBL" id="CAH3187976.1"/>
    </source>
</evidence>
<evidence type="ECO:0000256" key="10">
    <source>
        <dbReference type="SAM" id="Phobius"/>
    </source>
</evidence>
<dbReference type="InterPro" id="IPR036179">
    <property type="entry name" value="Ig-like_dom_sf"/>
</dbReference>
<dbReference type="InterPro" id="IPR013783">
    <property type="entry name" value="Ig-like_fold"/>
</dbReference>
<feature type="transmembrane region" description="Helical" evidence="10">
    <location>
        <begin position="721"/>
        <end position="742"/>
    </location>
</feature>
<dbReference type="PROSITE" id="PS50011">
    <property type="entry name" value="PROTEIN_KINASE_DOM"/>
    <property type="match status" value="1"/>
</dbReference>
<dbReference type="InterPro" id="IPR003599">
    <property type="entry name" value="Ig_sub"/>
</dbReference>
<dbReference type="SUPFAM" id="SSF48726">
    <property type="entry name" value="Immunoglobulin"/>
    <property type="match status" value="7"/>
</dbReference>
<evidence type="ECO:0000256" key="8">
    <source>
        <dbReference type="ARBA" id="ARBA00023180"/>
    </source>
</evidence>
<comment type="subcellular location">
    <subcellularLocation>
        <location evidence="1">Membrane</location>
        <topology evidence="1">Single-pass membrane protein</topology>
    </subcellularLocation>
</comment>
<sequence length="1069" mass="118920">MDLLFKSKRHLVRFSCFWAWLYFVLLGSSLTDSQLTITWDEQPSSQTVNVGATLTFRCAATVTKNKKIEYNWSHDNKTIQTNSRFTIKSADGTLEITDTQLDDRGTYQCYVTRPGRTKILGKSNTATLDVKGVCPTAQIIVKSGSSLFLTGSDIQIRCKCYMNPSGTYTFLKDGATLNSGGHITVDRNKVLIKNATTEDSGSYTCTASSPSSVTKTPDSPLSISVIVGQHPQFLQPPPATSWVIEGKSAKIPCKTIGNPTPIINWYAGGDVNPLQNSSKYSINADGSLEIKNADSQDAIMYKCTATNLVNKTAKDTTLELAYLDDVTFPTSTLYILKNDKTEVLCKKPKGSPVPSINWLKGGQALPTKKFIKQGCCTLEKNRTKLTDTGNFTCVATNGYVTKSKTIQIVVSEQPQITQKPDDQTLKEDKKAVLNCTVKSVPPAKISWWKDRKEVQEDSEHIFEEVDGGLGKRLVIPKVKPSDNGTYECLADHPGGWADQAQAILVVKGKVKLKGIPFMSVNANLHVSQKIECDFEGYPPITITWLKKSGIQIENNPRINQSSNVLTFSGVEKEDAGTYWCTGRNGFSSFTSYVNITVFVYPRFLTRPKNTTAYVDDHIWLHCNASGDPKPKISWSKDVEGGDKLDPNRFIQHPNGTLHIKEVRMSDRGRYYCIAANHAEMKQSKFSLVVQDRGTDGEALYNEKNNPGKGKSSSVESMGRTIGIAVGCAAAYIVLVVGLMIYCKGRRARQSKKEEIMAPECENLNNGDIEHQGGDPNDMTMNPVYKSQPSYDKMEFPRHDLEALRSLGNGGYGRSFLARASGIRDGEKETMVVVKALASSDDQVREEFTKEMDALCGLQHDSVVALLGMCREEEPIYMIFESAEKGDLKQFLLSCYDNGRSTLNSSQKLSICEQLASGMSYLSSQEFVHKDLAARNCMVGKDLKVKIGFLSLSYDLYNAEYFRFNNVLIPLRWMPPEAIFDDDFTEKSDVWSYGVLVWEIYTFGQMPYHDRSNEEVLKCVKNDLRLNKPDNCPDTVLEVMEKCWEGNPLARPSFQEVLDDVSGISVDSHV</sequence>
<keyword evidence="8" id="KW-0325">Glycoprotein</keyword>
<evidence type="ECO:0000256" key="9">
    <source>
        <dbReference type="ARBA" id="ARBA00023319"/>
    </source>
</evidence>